<dbReference type="PANTHER" id="PTHR35564:SF3">
    <property type="entry name" value="TYPE VI SECRETION SYSTEM BASEPLATE SUBUNIT TSSG"/>
    <property type="match status" value="1"/>
</dbReference>
<organism evidence="2">
    <name type="scientific">Eiseniibacteriota bacterium</name>
    <dbReference type="NCBI Taxonomy" id="2212470"/>
    <lineage>
        <taxon>Bacteria</taxon>
        <taxon>Candidatus Eiseniibacteriota</taxon>
    </lineage>
</organism>
<evidence type="ECO:0000313" key="2">
    <source>
        <dbReference type="EMBL" id="HGZ43749.1"/>
    </source>
</evidence>
<accession>A0A832I2T1</accession>
<proteinExistence type="predicted"/>
<comment type="caution">
    <text evidence="2">The sequence shown here is derived from an EMBL/GenBank/DDBJ whole genome shotgun (WGS) entry which is preliminary data.</text>
</comment>
<evidence type="ECO:0000256" key="1">
    <source>
        <dbReference type="SAM" id="MobiDB-lite"/>
    </source>
</evidence>
<name>A0A832I2T1_UNCEI</name>
<feature type="compositionally biased region" description="Low complexity" evidence="1">
    <location>
        <begin position="368"/>
        <end position="381"/>
    </location>
</feature>
<sequence length="396" mass="43185">MASPDRPGPAVTVEERIAREAHAWSFFQLVRALTATAPGALLPGGEGPARGENVRFRPALSLGFASSGIAGVERLEDDDGEGAPSPRWRVTVNFMGIYGPASPLPNHFTEDFIERGEDGDPARDFVDLFHHRMISLFYRAWEKYRYPLRYRRGGRDPLTRRMLSLAGLGTPGMEDGARLPLPPLLRSAGLLADNHRSAAGLECFLRVQLGLERVRVEPCAPRRARIPHAQRLALGRDGVRLGRTTVLGERIADRAGSFRIVVGPLRLAAYRRFLPGGEDLARLVRLTRLYVRDPLDFSIVLRLEASEAPALRLGAGESLPLGWASWVSPTGRDECVARVPTRAYDPLYARPAGPRAPEPEPESPPAAAPGQGPAAPAARPAVGPKSTPRITTIRRT</sequence>
<dbReference type="Pfam" id="PF06996">
    <property type="entry name" value="T6SS_TssG"/>
    <property type="match status" value="1"/>
</dbReference>
<dbReference type="EMBL" id="DSQF01000020">
    <property type="protein sequence ID" value="HGZ43749.1"/>
    <property type="molecule type" value="Genomic_DNA"/>
</dbReference>
<dbReference type="PANTHER" id="PTHR35564">
    <property type="match status" value="1"/>
</dbReference>
<dbReference type="NCBIfam" id="TIGR03347">
    <property type="entry name" value="VI_chp_1"/>
    <property type="match status" value="1"/>
</dbReference>
<protein>
    <submittedName>
        <fullName evidence="2">Type VI secretion system baseplate subunit TssG</fullName>
    </submittedName>
</protein>
<reference evidence="2" key="1">
    <citation type="journal article" date="2020" name="mSystems">
        <title>Genome- and Community-Level Interaction Insights into Carbon Utilization and Element Cycling Functions of Hydrothermarchaeota in Hydrothermal Sediment.</title>
        <authorList>
            <person name="Zhou Z."/>
            <person name="Liu Y."/>
            <person name="Xu W."/>
            <person name="Pan J."/>
            <person name="Luo Z.H."/>
            <person name="Li M."/>
        </authorList>
    </citation>
    <scope>NUCLEOTIDE SEQUENCE [LARGE SCALE GENOMIC DNA]</scope>
    <source>
        <strain evidence="2">SpSt-381</strain>
    </source>
</reference>
<dbReference type="InterPro" id="IPR010732">
    <property type="entry name" value="T6SS_TssG-like"/>
</dbReference>
<feature type="region of interest" description="Disordered" evidence="1">
    <location>
        <begin position="347"/>
        <end position="396"/>
    </location>
</feature>
<dbReference type="AlphaFoldDB" id="A0A832I2T1"/>
<gene>
    <name evidence="2" type="primary">tssG</name>
    <name evidence="2" type="ORF">ENR23_10060</name>
</gene>